<accession>A0A242M3C6</accession>
<proteinExistence type="predicted"/>
<evidence type="ECO:0000313" key="2">
    <source>
        <dbReference type="Proteomes" id="UP000195221"/>
    </source>
</evidence>
<sequence>MFIAEEIGAVETELSMTTSTPQRSLRVNMPVVGTVMTPVIGAFIRASPEPC</sequence>
<gene>
    <name evidence="1" type="ORF">PAMC26577_39410</name>
</gene>
<dbReference type="Proteomes" id="UP000195221">
    <property type="component" value="Unassembled WGS sequence"/>
</dbReference>
<dbReference type="EMBL" id="NBTZ01000180">
    <property type="protein sequence ID" value="OTP65558.1"/>
    <property type="molecule type" value="Genomic_DNA"/>
</dbReference>
<name>A0A242M3C6_CABSO</name>
<comment type="caution">
    <text evidence="1">The sequence shown here is derived from an EMBL/GenBank/DDBJ whole genome shotgun (WGS) entry which is preliminary data.</text>
</comment>
<dbReference type="AlphaFoldDB" id="A0A242M3C6"/>
<evidence type="ECO:0000313" key="1">
    <source>
        <dbReference type="EMBL" id="OTP65558.1"/>
    </source>
</evidence>
<organism evidence="1 2">
    <name type="scientific">Caballeronia sordidicola</name>
    <name type="common">Burkholderia sordidicola</name>
    <dbReference type="NCBI Taxonomy" id="196367"/>
    <lineage>
        <taxon>Bacteria</taxon>
        <taxon>Pseudomonadati</taxon>
        <taxon>Pseudomonadota</taxon>
        <taxon>Betaproteobacteria</taxon>
        <taxon>Burkholderiales</taxon>
        <taxon>Burkholderiaceae</taxon>
        <taxon>Caballeronia</taxon>
    </lineage>
</organism>
<protein>
    <submittedName>
        <fullName evidence="1">Uncharacterized protein</fullName>
    </submittedName>
</protein>
<reference evidence="1 2" key="1">
    <citation type="submission" date="2017-03" db="EMBL/GenBank/DDBJ databases">
        <title>Genome analysis of strain PAMC 26577.</title>
        <authorList>
            <person name="Oh H.-M."/>
            <person name="Yang J.-A."/>
        </authorList>
    </citation>
    <scope>NUCLEOTIDE SEQUENCE [LARGE SCALE GENOMIC DNA]</scope>
    <source>
        <strain evidence="1 2">PAMC 26577</strain>
    </source>
</reference>